<proteinExistence type="predicted"/>
<evidence type="ECO:0000313" key="3">
    <source>
        <dbReference type="Proteomes" id="UP000486602"/>
    </source>
</evidence>
<dbReference type="AlphaFoldDB" id="A0A7K3WS86"/>
<keyword evidence="1" id="KW-0732">Signal</keyword>
<evidence type="ECO:0000256" key="1">
    <source>
        <dbReference type="SAM" id="SignalP"/>
    </source>
</evidence>
<name>A0A7K3WS86_9FLAO</name>
<dbReference type="EMBL" id="JAAGVY010000025">
    <property type="protein sequence ID" value="NEN24378.1"/>
    <property type="molecule type" value="Genomic_DNA"/>
</dbReference>
<protein>
    <recommendedName>
        <fullName evidence="4">Outer membrane protein beta-barrel domain-containing protein</fullName>
    </recommendedName>
</protein>
<feature type="signal peptide" evidence="1">
    <location>
        <begin position="1"/>
        <end position="19"/>
    </location>
</feature>
<gene>
    <name evidence="2" type="ORF">G3O08_12775</name>
</gene>
<organism evidence="2 3">
    <name type="scientific">Cryomorpha ignava</name>
    <dbReference type="NCBI Taxonomy" id="101383"/>
    <lineage>
        <taxon>Bacteria</taxon>
        <taxon>Pseudomonadati</taxon>
        <taxon>Bacteroidota</taxon>
        <taxon>Flavobacteriia</taxon>
        <taxon>Flavobacteriales</taxon>
        <taxon>Cryomorphaceae</taxon>
        <taxon>Cryomorpha</taxon>
    </lineage>
</organism>
<evidence type="ECO:0008006" key="4">
    <source>
        <dbReference type="Google" id="ProtNLM"/>
    </source>
</evidence>
<keyword evidence="3" id="KW-1185">Reference proteome</keyword>
<dbReference type="Proteomes" id="UP000486602">
    <property type="component" value="Unassembled WGS sequence"/>
</dbReference>
<evidence type="ECO:0000313" key="2">
    <source>
        <dbReference type="EMBL" id="NEN24378.1"/>
    </source>
</evidence>
<reference evidence="2 3" key="1">
    <citation type="submission" date="2020-02" db="EMBL/GenBank/DDBJ databases">
        <title>Out from the shadows clarifying the taxonomy of the family Cryomorphaceae and related taxa by utilizing the GTDB taxonomic framework.</title>
        <authorList>
            <person name="Bowman J.P."/>
        </authorList>
    </citation>
    <scope>NUCLEOTIDE SEQUENCE [LARGE SCALE GENOMIC DNA]</scope>
    <source>
        <strain evidence="2 3">QSSC 1-22</strain>
    </source>
</reference>
<sequence length="290" mass="32762">MKILLLIFLSLYAVSISYSQDLIVTNDGDSINCKITKIKAENIYFTFKHKDEIRNTLLPTSQVLHHQVDYYITSEVPKEKLESYKDYPQFRIAVNGGFSYMTGKISDKVPSEFRDYIKELKSGNHLGGDASFFFSESLGFGAKYYVFKSSYSLDEIYVEDVDGNITYGKMSDAIKISFIGPSFSVRTLNYNKKNALLFSISIGYMDYVNDKVVIDSFKMTGNTVGFGLDIGYDIGLSENFALGFQVSLLAGTLSEYVFSDGTNKQTIKLEEGEYENISRFDLSVGLRFIK</sequence>
<accession>A0A7K3WS86</accession>
<comment type="caution">
    <text evidence="2">The sequence shown here is derived from an EMBL/GenBank/DDBJ whole genome shotgun (WGS) entry which is preliminary data.</text>
</comment>
<feature type="chain" id="PRO_5029903631" description="Outer membrane protein beta-barrel domain-containing protein" evidence="1">
    <location>
        <begin position="20"/>
        <end position="290"/>
    </location>
</feature>
<dbReference type="RefSeq" id="WP_163285773.1">
    <property type="nucleotide sequence ID" value="NZ_JAAGVY010000025.1"/>
</dbReference>